<dbReference type="PROSITE" id="PS50089">
    <property type="entry name" value="ZF_RING_2"/>
    <property type="match status" value="1"/>
</dbReference>
<reference evidence="8" key="1">
    <citation type="submission" date="2021-02" db="EMBL/GenBank/DDBJ databases">
        <title>First Annotated Genome of the Yellow-green Alga Tribonema minus.</title>
        <authorList>
            <person name="Mahan K.M."/>
        </authorList>
    </citation>
    <scope>NUCLEOTIDE SEQUENCE</scope>
    <source>
        <strain evidence="8">UTEX B ZZ1240</strain>
    </source>
</reference>
<evidence type="ECO:0000256" key="1">
    <source>
        <dbReference type="ARBA" id="ARBA00022723"/>
    </source>
</evidence>
<dbReference type="InterPro" id="IPR017907">
    <property type="entry name" value="Znf_RING_CS"/>
</dbReference>
<keyword evidence="1" id="KW-0479">Metal-binding</keyword>
<dbReference type="InterPro" id="IPR015947">
    <property type="entry name" value="PUA-like_sf"/>
</dbReference>
<dbReference type="SUPFAM" id="SSF57850">
    <property type="entry name" value="RING/U-box"/>
    <property type="match status" value="1"/>
</dbReference>
<evidence type="ECO:0000256" key="4">
    <source>
        <dbReference type="PROSITE-ProRule" id="PRU00175"/>
    </source>
</evidence>
<dbReference type="PANTHER" id="PTHR23327:SF42">
    <property type="entry name" value="LON PEPTIDASE N-TERMINAL DOMAIN AND RING FINGER PROTEIN C14F5.10C"/>
    <property type="match status" value="1"/>
</dbReference>
<dbReference type="PANTHER" id="PTHR23327">
    <property type="entry name" value="RING FINGER PROTEIN 127"/>
    <property type="match status" value="1"/>
</dbReference>
<dbReference type="InterPro" id="IPR001841">
    <property type="entry name" value="Znf_RING"/>
</dbReference>
<feature type="region of interest" description="Disordered" evidence="5">
    <location>
        <begin position="269"/>
        <end position="290"/>
    </location>
</feature>
<keyword evidence="3" id="KW-0862">Zinc</keyword>
<keyword evidence="2 4" id="KW-0863">Zinc-finger</keyword>
<feature type="chain" id="PRO_5032708107" description="RING-type domain-containing protein" evidence="6">
    <location>
        <begin position="24"/>
        <end position="355"/>
    </location>
</feature>
<feature type="non-terminal residue" evidence="8">
    <location>
        <position position="1"/>
    </location>
</feature>
<dbReference type="GO" id="GO:0061630">
    <property type="term" value="F:ubiquitin protein ligase activity"/>
    <property type="evidence" value="ECO:0007669"/>
    <property type="project" value="TreeGrafter"/>
</dbReference>
<dbReference type="OrthoDB" id="6105938at2759"/>
<protein>
    <recommendedName>
        <fullName evidence="7">RING-type domain-containing protein</fullName>
    </recommendedName>
</protein>
<evidence type="ECO:0000313" key="8">
    <source>
        <dbReference type="EMBL" id="KAG5178114.1"/>
    </source>
</evidence>
<evidence type="ECO:0000256" key="6">
    <source>
        <dbReference type="SAM" id="SignalP"/>
    </source>
</evidence>
<dbReference type="AlphaFoldDB" id="A0A835YVY5"/>
<evidence type="ECO:0000313" key="9">
    <source>
        <dbReference type="Proteomes" id="UP000664859"/>
    </source>
</evidence>
<keyword evidence="9" id="KW-1185">Reference proteome</keyword>
<gene>
    <name evidence="8" type="ORF">JKP88DRAFT_264727</name>
</gene>
<dbReference type="Proteomes" id="UP000664859">
    <property type="component" value="Unassembled WGS sequence"/>
</dbReference>
<dbReference type="EMBL" id="JAFCMP010000517">
    <property type="protein sequence ID" value="KAG5178114.1"/>
    <property type="molecule type" value="Genomic_DNA"/>
</dbReference>
<name>A0A835YVY5_9STRA</name>
<keyword evidence="6" id="KW-0732">Signal</keyword>
<sequence>MVGLVPVVVAAMSLLGALPGGHRQQAPLEAHTPQRHSTSSAARAQTTTPHANILPPHQHSPPPTLLSHRRSPPRAAAAAADIPSDFECSLCLRLFYEPVSIACGHSYCRGCLRRALRFKASCPICRAPLHAGAADAAANLAMVSFIQRDCAAEYAARAREAAADAAEEAAAAKRALTLGEDATLLPDGSVQMEVFVDRYSLVFPGQPITLFVYEPQYVIMVTRCLSGGRRFVMQRAAERGSVGTVVQIDDARMLGRLWMPETVSTRAASALRSAPPLQRSDPPSELRGRGGGQYLLQAHGVGRCVCVSALVAEAEAHGLRSASIVPLDDDDDAPDGTAADAALPRDVLAVAHEAA</sequence>
<feature type="region of interest" description="Disordered" evidence="5">
    <location>
        <begin position="23"/>
        <end position="76"/>
    </location>
</feature>
<dbReference type="PROSITE" id="PS00518">
    <property type="entry name" value="ZF_RING_1"/>
    <property type="match status" value="1"/>
</dbReference>
<dbReference type="InterPro" id="IPR013083">
    <property type="entry name" value="Znf_RING/FYVE/PHD"/>
</dbReference>
<dbReference type="Gene3D" id="2.30.130.40">
    <property type="entry name" value="LON domain-like"/>
    <property type="match status" value="1"/>
</dbReference>
<dbReference type="CDD" id="cd16514">
    <property type="entry name" value="RING-HC_LONFs_rpt2"/>
    <property type="match status" value="1"/>
</dbReference>
<accession>A0A835YVY5</accession>
<feature type="signal peptide" evidence="6">
    <location>
        <begin position="1"/>
        <end position="23"/>
    </location>
</feature>
<feature type="compositionally biased region" description="Low complexity" evidence="5">
    <location>
        <begin position="37"/>
        <end position="48"/>
    </location>
</feature>
<dbReference type="SMART" id="SM00184">
    <property type="entry name" value="RING"/>
    <property type="match status" value="1"/>
</dbReference>
<evidence type="ECO:0000256" key="5">
    <source>
        <dbReference type="SAM" id="MobiDB-lite"/>
    </source>
</evidence>
<organism evidence="8 9">
    <name type="scientific">Tribonema minus</name>
    <dbReference type="NCBI Taxonomy" id="303371"/>
    <lineage>
        <taxon>Eukaryota</taxon>
        <taxon>Sar</taxon>
        <taxon>Stramenopiles</taxon>
        <taxon>Ochrophyta</taxon>
        <taxon>PX clade</taxon>
        <taxon>Xanthophyceae</taxon>
        <taxon>Tribonematales</taxon>
        <taxon>Tribonemataceae</taxon>
        <taxon>Tribonema</taxon>
    </lineage>
</organism>
<proteinExistence type="predicted"/>
<feature type="domain" description="RING-type" evidence="7">
    <location>
        <begin position="88"/>
        <end position="126"/>
    </location>
</feature>
<dbReference type="Gene3D" id="3.30.40.10">
    <property type="entry name" value="Zinc/RING finger domain, C3HC4 (zinc finger)"/>
    <property type="match status" value="1"/>
</dbReference>
<dbReference type="InterPro" id="IPR046336">
    <property type="entry name" value="Lon_prtase_N_sf"/>
</dbReference>
<evidence type="ECO:0000256" key="3">
    <source>
        <dbReference type="ARBA" id="ARBA00022833"/>
    </source>
</evidence>
<dbReference type="Pfam" id="PF13923">
    <property type="entry name" value="zf-C3HC4_2"/>
    <property type="match status" value="1"/>
</dbReference>
<evidence type="ECO:0000256" key="2">
    <source>
        <dbReference type="ARBA" id="ARBA00022771"/>
    </source>
</evidence>
<dbReference type="SUPFAM" id="SSF88697">
    <property type="entry name" value="PUA domain-like"/>
    <property type="match status" value="1"/>
</dbReference>
<comment type="caution">
    <text evidence="8">The sequence shown here is derived from an EMBL/GenBank/DDBJ whole genome shotgun (WGS) entry which is preliminary data.</text>
</comment>
<evidence type="ECO:0000259" key="7">
    <source>
        <dbReference type="PROSITE" id="PS50089"/>
    </source>
</evidence>
<dbReference type="GO" id="GO:0008270">
    <property type="term" value="F:zinc ion binding"/>
    <property type="evidence" value="ECO:0007669"/>
    <property type="project" value="UniProtKB-KW"/>
</dbReference>